<evidence type="ECO:0000256" key="9">
    <source>
        <dbReference type="HAMAP-Rule" id="MF_01023"/>
    </source>
</evidence>
<dbReference type="PANTHER" id="PTHR43643:SF3">
    <property type="entry name" value="HISTIDINOL-PHOSPHATE AMINOTRANSFERASE"/>
    <property type="match status" value="1"/>
</dbReference>
<protein>
    <recommendedName>
        <fullName evidence="9">Histidinol-phosphate aminotransferase</fullName>
        <ecNumber evidence="9">2.6.1.9</ecNumber>
    </recommendedName>
    <alternativeName>
        <fullName evidence="9">Imidazole acetol-phosphate transaminase</fullName>
    </alternativeName>
</protein>
<keyword evidence="6 9" id="KW-0808">Transferase</keyword>
<sequence length="370" mass="39169">MTAPAPKPWIDAIAPYVPGRSTTDDGRKVAKLSSNENPLGTGEAARAAFAAGAASLDRYPDAGAVALREAIAAHYGLDPARVIHGTGSDEVLHLAAGAFAGVGDEVLFVRYGFSVYPIAARRVGATPVEAPDTDFATDVDTLLAHVTDRTRVVFIANPNNPTGTFIPRADLMRLHAGLPSDCLFVVDQAYAEYLDPADDDGAFELAQTASNVLVTRTFSKIFGLAAERIGWGYGPAPVIQAMHKIRAPFNVTTAGQMAAVAALEDKAFVAHSRAHNDRWRAWLEGEIASLGNAGLRAVPSKANFILVLFEGEVTAEQAYKALMDHGYIVRWLPGQGLPQALRISIGTEAETRGLADALRRIVGASATEAA</sequence>
<comment type="similarity">
    <text evidence="3 9">Belongs to the class-II pyridoxal-phosphate-dependent aminotransferase family. Histidinol-phosphate aminotransferase subfamily.</text>
</comment>
<proteinExistence type="inferred from homology"/>
<dbReference type="InterPro" id="IPR004839">
    <property type="entry name" value="Aminotransferase_I/II_large"/>
</dbReference>
<evidence type="ECO:0000256" key="6">
    <source>
        <dbReference type="ARBA" id="ARBA00022679"/>
    </source>
</evidence>
<keyword evidence="9" id="KW-0368">Histidine biosynthesis</keyword>
<dbReference type="InterPro" id="IPR050106">
    <property type="entry name" value="HistidinolP_aminotransfase"/>
</dbReference>
<keyword evidence="12" id="KW-1185">Reference proteome</keyword>
<keyword evidence="7 9" id="KW-0663">Pyridoxal phosphate</keyword>
<comment type="subunit">
    <text evidence="4 9">Homodimer.</text>
</comment>
<dbReference type="EC" id="2.6.1.9" evidence="9"/>
<feature type="domain" description="Aminotransferase class I/classII large" evidence="10">
    <location>
        <begin position="28"/>
        <end position="358"/>
    </location>
</feature>
<accession>A0A1S1H9L3</accession>
<dbReference type="NCBIfam" id="TIGR01141">
    <property type="entry name" value="hisC"/>
    <property type="match status" value="1"/>
</dbReference>
<evidence type="ECO:0000256" key="7">
    <source>
        <dbReference type="ARBA" id="ARBA00022898"/>
    </source>
</evidence>
<feature type="modified residue" description="N6-(pyridoxal phosphate)lysine" evidence="9">
    <location>
        <position position="220"/>
    </location>
</feature>
<dbReference type="OrthoDB" id="9809616at2"/>
<dbReference type="AlphaFoldDB" id="A0A1S1H9L3"/>
<dbReference type="Pfam" id="PF00155">
    <property type="entry name" value="Aminotran_1_2"/>
    <property type="match status" value="1"/>
</dbReference>
<organism evidence="11 12">
    <name type="scientific">Edaphosphingomonas haloaromaticamans</name>
    <dbReference type="NCBI Taxonomy" id="653954"/>
    <lineage>
        <taxon>Bacteria</taxon>
        <taxon>Pseudomonadati</taxon>
        <taxon>Pseudomonadota</taxon>
        <taxon>Alphaproteobacteria</taxon>
        <taxon>Sphingomonadales</taxon>
        <taxon>Rhizorhabdaceae</taxon>
        <taxon>Edaphosphingomonas</taxon>
    </lineage>
</organism>
<evidence type="ECO:0000256" key="5">
    <source>
        <dbReference type="ARBA" id="ARBA00022576"/>
    </source>
</evidence>
<comment type="catalytic activity">
    <reaction evidence="8 9">
        <text>L-histidinol phosphate + 2-oxoglutarate = 3-(imidazol-4-yl)-2-oxopropyl phosphate + L-glutamate</text>
        <dbReference type="Rhea" id="RHEA:23744"/>
        <dbReference type="ChEBI" id="CHEBI:16810"/>
        <dbReference type="ChEBI" id="CHEBI:29985"/>
        <dbReference type="ChEBI" id="CHEBI:57766"/>
        <dbReference type="ChEBI" id="CHEBI:57980"/>
        <dbReference type="EC" id="2.6.1.9"/>
    </reaction>
</comment>
<keyword evidence="9" id="KW-0028">Amino-acid biosynthesis</keyword>
<dbReference type="RefSeq" id="WP_070931665.1">
    <property type="nucleotide sequence ID" value="NZ_MIPT01000001.1"/>
</dbReference>
<evidence type="ECO:0000256" key="2">
    <source>
        <dbReference type="ARBA" id="ARBA00005011"/>
    </source>
</evidence>
<dbReference type="Gene3D" id="3.40.640.10">
    <property type="entry name" value="Type I PLP-dependent aspartate aminotransferase-like (Major domain)"/>
    <property type="match status" value="1"/>
</dbReference>
<name>A0A1S1H9L3_9SPHN</name>
<evidence type="ECO:0000313" key="11">
    <source>
        <dbReference type="EMBL" id="OHT18131.1"/>
    </source>
</evidence>
<dbReference type="InterPro" id="IPR005861">
    <property type="entry name" value="HisP_aminotrans"/>
</dbReference>
<dbReference type="InterPro" id="IPR015424">
    <property type="entry name" value="PyrdxlP-dep_Trfase"/>
</dbReference>
<evidence type="ECO:0000256" key="8">
    <source>
        <dbReference type="ARBA" id="ARBA00047481"/>
    </source>
</evidence>
<reference evidence="11 12" key="1">
    <citation type="submission" date="2016-09" db="EMBL/GenBank/DDBJ databases">
        <title>Metabolic pathway, cell adaptation mechanisms and a novel monoxygenase revealed through proteogenomic-transcription analysis of a Sphingomonas haloaromaticamans strain degrading the fungicide ortho-phenylphenol.</title>
        <authorList>
            <person name="Perruchon C."/>
            <person name="Papadopoulou E.S."/>
            <person name="Rousidou C."/>
            <person name="Vasileiadis S."/>
            <person name="Tanou G."/>
            <person name="Amoutzias G."/>
            <person name="Molassiotis A."/>
            <person name="Karpouzas D.G."/>
        </authorList>
    </citation>
    <scope>NUCLEOTIDE SEQUENCE [LARGE SCALE GENOMIC DNA]</scope>
    <source>
        <strain evidence="11 12">P3</strain>
    </source>
</reference>
<dbReference type="InterPro" id="IPR015421">
    <property type="entry name" value="PyrdxlP-dep_Trfase_major"/>
</dbReference>
<evidence type="ECO:0000256" key="3">
    <source>
        <dbReference type="ARBA" id="ARBA00007970"/>
    </source>
</evidence>
<dbReference type="GO" id="GO:0004400">
    <property type="term" value="F:histidinol-phosphate transaminase activity"/>
    <property type="evidence" value="ECO:0007669"/>
    <property type="project" value="UniProtKB-UniRule"/>
</dbReference>
<dbReference type="GO" id="GO:0000105">
    <property type="term" value="P:L-histidine biosynthetic process"/>
    <property type="evidence" value="ECO:0007669"/>
    <property type="project" value="UniProtKB-UniRule"/>
</dbReference>
<dbReference type="GO" id="GO:0030170">
    <property type="term" value="F:pyridoxal phosphate binding"/>
    <property type="evidence" value="ECO:0007669"/>
    <property type="project" value="InterPro"/>
</dbReference>
<comment type="caution">
    <text evidence="11">The sequence shown here is derived from an EMBL/GenBank/DDBJ whole genome shotgun (WGS) entry which is preliminary data.</text>
</comment>
<comment type="pathway">
    <text evidence="2 9">Amino-acid biosynthesis; L-histidine biosynthesis; L-histidine from 5-phospho-alpha-D-ribose 1-diphosphate: step 7/9.</text>
</comment>
<dbReference type="Proteomes" id="UP000179467">
    <property type="component" value="Unassembled WGS sequence"/>
</dbReference>
<keyword evidence="5 9" id="KW-0032">Aminotransferase</keyword>
<evidence type="ECO:0000256" key="4">
    <source>
        <dbReference type="ARBA" id="ARBA00011738"/>
    </source>
</evidence>
<evidence type="ECO:0000259" key="10">
    <source>
        <dbReference type="Pfam" id="PF00155"/>
    </source>
</evidence>
<comment type="cofactor">
    <cofactor evidence="1 9">
        <name>pyridoxal 5'-phosphate</name>
        <dbReference type="ChEBI" id="CHEBI:597326"/>
    </cofactor>
</comment>
<dbReference type="SUPFAM" id="SSF53383">
    <property type="entry name" value="PLP-dependent transferases"/>
    <property type="match status" value="1"/>
</dbReference>
<dbReference type="EMBL" id="MIPT01000001">
    <property type="protein sequence ID" value="OHT18131.1"/>
    <property type="molecule type" value="Genomic_DNA"/>
</dbReference>
<dbReference type="Gene3D" id="3.90.1150.10">
    <property type="entry name" value="Aspartate Aminotransferase, domain 1"/>
    <property type="match status" value="1"/>
</dbReference>
<dbReference type="CDD" id="cd00609">
    <property type="entry name" value="AAT_like"/>
    <property type="match status" value="1"/>
</dbReference>
<evidence type="ECO:0000313" key="12">
    <source>
        <dbReference type="Proteomes" id="UP000179467"/>
    </source>
</evidence>
<evidence type="ECO:0000256" key="1">
    <source>
        <dbReference type="ARBA" id="ARBA00001933"/>
    </source>
</evidence>
<gene>
    <name evidence="11" type="primary">hisC2</name>
    <name evidence="9" type="synonym">hisC</name>
    <name evidence="11" type="ORF">BHE75_00100</name>
</gene>
<dbReference type="InterPro" id="IPR015422">
    <property type="entry name" value="PyrdxlP-dep_Trfase_small"/>
</dbReference>
<dbReference type="PANTHER" id="PTHR43643">
    <property type="entry name" value="HISTIDINOL-PHOSPHATE AMINOTRANSFERASE 2"/>
    <property type="match status" value="1"/>
</dbReference>
<dbReference type="HAMAP" id="MF_01023">
    <property type="entry name" value="HisC_aminotrans_2"/>
    <property type="match status" value="1"/>
</dbReference>
<dbReference type="UniPathway" id="UPA00031">
    <property type="reaction ID" value="UER00012"/>
</dbReference>